<dbReference type="NCBIfam" id="TIGR00963">
    <property type="entry name" value="secA"/>
    <property type="match status" value="1"/>
</dbReference>
<dbReference type="Gene3D" id="3.10.450.50">
    <property type="match status" value="1"/>
</dbReference>
<dbReference type="InterPro" id="IPR011115">
    <property type="entry name" value="SecA_DEAD"/>
</dbReference>
<dbReference type="NCBIfam" id="NF009538">
    <property type="entry name" value="PRK12904.1"/>
    <property type="match status" value="1"/>
</dbReference>
<dbReference type="InterPro" id="IPR036266">
    <property type="entry name" value="SecA_Wing/Scaffold_sf"/>
</dbReference>
<dbReference type="SMART" id="SM00958">
    <property type="entry name" value="SecA_PP_bind"/>
    <property type="match status" value="1"/>
</dbReference>
<evidence type="ECO:0000256" key="5">
    <source>
        <dbReference type="ARBA" id="ARBA00022490"/>
    </source>
</evidence>
<evidence type="ECO:0000256" key="8">
    <source>
        <dbReference type="ARBA" id="ARBA00022741"/>
    </source>
</evidence>
<keyword evidence="8 15" id="KW-0547">Nucleotide-binding</keyword>
<dbReference type="FunFam" id="3.90.1440.10:FF:000001">
    <property type="entry name" value="Preprotein translocase subunit SecA"/>
    <property type="match status" value="1"/>
</dbReference>
<dbReference type="CDD" id="cd17928">
    <property type="entry name" value="DEXDc_SecA"/>
    <property type="match status" value="1"/>
</dbReference>
<dbReference type="FunFam" id="1.10.3060.10:FF:000003">
    <property type="entry name" value="Protein translocase subunit SecA"/>
    <property type="match status" value="1"/>
</dbReference>
<evidence type="ECO:0000259" key="18">
    <source>
        <dbReference type="PROSITE" id="PS51196"/>
    </source>
</evidence>
<dbReference type="InterPro" id="IPR014018">
    <property type="entry name" value="SecA_motor_DEAD"/>
</dbReference>
<dbReference type="InterPro" id="IPR004027">
    <property type="entry name" value="SEC_C_motif"/>
</dbReference>
<keyword evidence="3 15" id="KW-0813">Transport</keyword>
<evidence type="ECO:0000256" key="9">
    <source>
        <dbReference type="ARBA" id="ARBA00022833"/>
    </source>
</evidence>
<dbReference type="Pfam" id="PF02810">
    <property type="entry name" value="SEC-C"/>
    <property type="match status" value="1"/>
</dbReference>
<dbReference type="GO" id="GO:0043952">
    <property type="term" value="P:protein transport by the Sec complex"/>
    <property type="evidence" value="ECO:0007669"/>
    <property type="project" value="UniProtKB-ARBA"/>
</dbReference>
<dbReference type="SUPFAM" id="SSF52540">
    <property type="entry name" value="P-loop containing nucleoside triphosphate hydrolases"/>
    <property type="match status" value="2"/>
</dbReference>
<dbReference type="SUPFAM" id="SSF81886">
    <property type="entry name" value="Helical scaffold and wing domains of SecA"/>
    <property type="match status" value="1"/>
</dbReference>
<evidence type="ECO:0000259" key="17">
    <source>
        <dbReference type="PROSITE" id="PS51192"/>
    </source>
</evidence>
<dbReference type="Proteomes" id="UP000289220">
    <property type="component" value="Unassembled WGS sequence"/>
</dbReference>
<dbReference type="InterPro" id="IPR000185">
    <property type="entry name" value="SecA"/>
</dbReference>
<dbReference type="FunFam" id="3.40.50.300:FF:000334">
    <property type="entry name" value="Protein translocase subunit SecA"/>
    <property type="match status" value="1"/>
</dbReference>
<evidence type="ECO:0000313" key="19">
    <source>
        <dbReference type="EMBL" id="VDC49364.1"/>
    </source>
</evidence>
<dbReference type="Gene3D" id="1.10.3060.10">
    <property type="entry name" value="Helical scaffold and wing domains of SecA"/>
    <property type="match status" value="1"/>
</dbReference>
<dbReference type="InterPro" id="IPR020937">
    <property type="entry name" value="SecA_CS"/>
</dbReference>
<keyword evidence="5 15" id="KW-0963">Cytoplasm</keyword>
<comment type="catalytic activity">
    <reaction evidence="15">
        <text>ATP + H2O + cellular proteinSide 1 = ADP + phosphate + cellular proteinSide 2.</text>
        <dbReference type="EC" id="7.4.2.8"/>
    </reaction>
</comment>
<comment type="subcellular location">
    <subcellularLocation>
        <location evidence="15">Cell membrane</location>
        <topology evidence="15">Peripheral membrane protein</topology>
        <orientation evidence="15">Cytoplasmic side</orientation>
    </subcellularLocation>
    <subcellularLocation>
        <location evidence="15">Cytoplasm</location>
    </subcellularLocation>
    <text evidence="15">Distribution is 50-50.</text>
</comment>
<dbReference type="EC" id="7.4.2.8" evidence="15"/>
<comment type="cofactor">
    <cofactor evidence="1">
        <name>Zn(2+)</name>
        <dbReference type="ChEBI" id="CHEBI:29105"/>
    </cofactor>
</comment>
<evidence type="ECO:0000256" key="15">
    <source>
        <dbReference type="HAMAP-Rule" id="MF_01382"/>
    </source>
</evidence>
<evidence type="ECO:0000256" key="16">
    <source>
        <dbReference type="RuleBase" id="RU003874"/>
    </source>
</evidence>
<dbReference type="PROSITE" id="PS01312">
    <property type="entry name" value="SECA"/>
    <property type="match status" value="1"/>
</dbReference>
<sequence>MLGFAKKLFGSSNDRKVKAFQDHAQRINALEPKFAALSDDELRMMTDAFRDRLANGETLDKILPEAFAVVREASKRVLGQRQYDVQLAGGMILHEGGIAEMRTGEGKTLVAVAPVYLNALPGKGVHVITVNDYLARRDAETMGKVYRFLGLEVGVIVNGLSQGQRQAAYAADVTYGTNNEFGFDYLRDNLVYDRREMVQRPHNFAIVDEVDSILIDEARTPLIISGPTEDRSDLYKILDGLVKELIKDKDTFELDEKQKQVLLTELGSERMEEALESGGHFAADTTGLYDAANISLVHHTNQALRANTLYQRDKDYIIKGGEIVLIDEFTGRMMTGRRLSEGLHQAIEAKEDVKIQPENQTLASVTIQNYFRLYQKLSGMTGTAATEAQEFGDIYKMDVLEVPTNRPIQRKDYDDEVYRTHAEKNQAIAKQIAECHLAGQPILVGTVSIERSEQLSDLLSKFEYKVEVSRKLKPQYEGKAKEAEKIGDAAYDITYETKLRGIPHSVLNARQHEQEAYIVADAGLPGVVTIATNMAGRGTDIQLGGNLEMKMQKWLLEQRNMAVEVTPEMEKAQEAQYKADIAVQREIALAAGGLFVLGTERHESRRIDNQLRGRTGRQGDPGTSKFYLSCEDDLLRIFAGDRLDSIMKTFGVAEGEAITHPWLNRAIETAQKRVETRNYDIRKNLLKYDDVVNDQRKAVFEQRQEFMDSEDLSELVGDFRRDVVSDLVERYMPPKAYAEQWDIDGLDEKVRTTLGLELPLHDWAAEEGVSNEEIEERLLAAADARAAERLEQIGADQTRGLEKQFMLQMIDMQWREHLVHLDHLRGVIGLRGYGQRDPLNEYKTEAFALFENLLYDLRHNVTRWLMTVEFRFQAPPEMPEFQEIHLNPGTGENEMVNPAAQNPEGQLIGDDRSKLPVEALPPGWEMTGRNSPCPCGSGRKFKHCHGALV</sequence>
<reference evidence="19 20" key="1">
    <citation type="submission" date="2018-11" db="EMBL/GenBank/DDBJ databases">
        <authorList>
            <person name="Peiro R."/>
            <person name="Begona"/>
            <person name="Cbmso G."/>
            <person name="Lopez M."/>
            <person name="Gonzalez S."/>
            <person name="Sacristan E."/>
            <person name="Castillo E."/>
        </authorList>
    </citation>
    <scope>NUCLEOTIDE SEQUENCE [LARGE SCALE GENOMIC DNA]</scope>
    <source>
        <strain evidence="19">Brev_genome</strain>
    </source>
</reference>
<comment type="similarity">
    <text evidence="2 15 16">Belongs to the SecA family.</text>
</comment>
<name>A0A7Z8Y280_9CAUL</name>
<dbReference type="InterPro" id="IPR014001">
    <property type="entry name" value="Helicase_ATP-bd"/>
</dbReference>
<dbReference type="InterPro" id="IPR011116">
    <property type="entry name" value="SecA_Wing/Scaffold"/>
</dbReference>
<dbReference type="GO" id="GO:0005524">
    <property type="term" value="F:ATP binding"/>
    <property type="evidence" value="ECO:0007669"/>
    <property type="project" value="UniProtKB-UniRule"/>
</dbReference>
<evidence type="ECO:0000256" key="13">
    <source>
        <dbReference type="ARBA" id="ARBA00023010"/>
    </source>
</evidence>
<dbReference type="PANTHER" id="PTHR30612:SF0">
    <property type="entry name" value="CHLOROPLAST PROTEIN-TRANSPORTING ATPASE"/>
    <property type="match status" value="1"/>
</dbReference>
<dbReference type="GO" id="GO:0046872">
    <property type="term" value="F:metal ion binding"/>
    <property type="evidence" value="ECO:0007669"/>
    <property type="project" value="UniProtKB-KW"/>
</dbReference>
<protein>
    <recommendedName>
        <fullName evidence="15 16">Protein translocase subunit SecA</fullName>
        <ecNumber evidence="15">7.4.2.8</ecNumber>
    </recommendedName>
</protein>
<dbReference type="PANTHER" id="PTHR30612">
    <property type="entry name" value="SECA INNER MEMBRANE COMPONENT OF SEC PROTEIN SECRETION SYSTEM"/>
    <property type="match status" value="1"/>
</dbReference>
<evidence type="ECO:0000256" key="12">
    <source>
        <dbReference type="ARBA" id="ARBA00022967"/>
    </source>
</evidence>
<dbReference type="Gene3D" id="3.40.50.300">
    <property type="entry name" value="P-loop containing nucleotide triphosphate hydrolases"/>
    <property type="match status" value="2"/>
</dbReference>
<keyword evidence="20" id="KW-1185">Reference proteome</keyword>
<evidence type="ECO:0000256" key="3">
    <source>
        <dbReference type="ARBA" id="ARBA00022448"/>
    </source>
</evidence>
<evidence type="ECO:0000256" key="4">
    <source>
        <dbReference type="ARBA" id="ARBA00022475"/>
    </source>
</evidence>
<keyword evidence="9" id="KW-0862">Zinc</keyword>
<dbReference type="GO" id="GO:0065002">
    <property type="term" value="P:intracellular protein transmembrane transport"/>
    <property type="evidence" value="ECO:0007669"/>
    <property type="project" value="UniProtKB-UniRule"/>
</dbReference>
<dbReference type="SUPFAM" id="SSF81767">
    <property type="entry name" value="Pre-protein crosslinking domain of SecA"/>
    <property type="match status" value="1"/>
</dbReference>
<evidence type="ECO:0000256" key="11">
    <source>
        <dbReference type="ARBA" id="ARBA00022927"/>
    </source>
</evidence>
<evidence type="ECO:0000256" key="2">
    <source>
        <dbReference type="ARBA" id="ARBA00007650"/>
    </source>
</evidence>
<feature type="domain" description="Helicase ATP-binding" evidence="17">
    <location>
        <begin position="88"/>
        <end position="247"/>
    </location>
</feature>
<evidence type="ECO:0000256" key="7">
    <source>
        <dbReference type="ARBA" id="ARBA00022723"/>
    </source>
</evidence>
<dbReference type="InterPro" id="IPR036670">
    <property type="entry name" value="SecA_X-link_sf"/>
</dbReference>
<comment type="subunit">
    <text evidence="15">Monomer and homodimer. Part of the essential Sec protein translocation apparatus which comprises SecA, SecYEG and auxiliary proteins SecDF-YajC and YidC.</text>
</comment>
<keyword evidence="7" id="KW-0479">Metal-binding</keyword>
<organism evidence="19 20">
    <name type="scientific">Brevundimonas mediterranea</name>
    <dbReference type="NCBI Taxonomy" id="74329"/>
    <lineage>
        <taxon>Bacteria</taxon>
        <taxon>Pseudomonadati</taxon>
        <taxon>Pseudomonadota</taxon>
        <taxon>Alphaproteobacteria</taxon>
        <taxon>Caulobacterales</taxon>
        <taxon>Caulobacteraceae</taxon>
        <taxon>Brevundimonas</taxon>
    </lineage>
</organism>
<dbReference type="GO" id="GO:0006605">
    <property type="term" value="P:protein targeting"/>
    <property type="evidence" value="ECO:0007669"/>
    <property type="project" value="UniProtKB-UniRule"/>
</dbReference>
<dbReference type="Pfam" id="PF07516">
    <property type="entry name" value="SecA_SW"/>
    <property type="match status" value="1"/>
</dbReference>
<dbReference type="FunFam" id="3.40.50.300:FF:000113">
    <property type="entry name" value="Preprotein translocase subunit SecA"/>
    <property type="match status" value="1"/>
</dbReference>
<dbReference type="Pfam" id="PF07517">
    <property type="entry name" value="SecA_DEAD"/>
    <property type="match status" value="1"/>
</dbReference>
<feature type="binding site" evidence="15">
    <location>
        <position position="86"/>
    </location>
    <ligand>
        <name>ATP</name>
        <dbReference type="ChEBI" id="CHEBI:30616"/>
    </ligand>
</feature>
<keyword evidence="10 15" id="KW-0067">ATP-binding</keyword>
<comment type="function">
    <text evidence="15">Part of the Sec protein translocase complex. Interacts with the SecYEG preprotein conducting channel. Has a central role in coupling the hydrolysis of ATP to the transfer of proteins into and across the cell membrane, serving both as a receptor for the preprotein-SecB complex and as an ATP-driven molecular motor driving the stepwise translocation of polypeptide chains across the membrane.</text>
</comment>
<feature type="binding site" evidence="15">
    <location>
        <position position="540"/>
    </location>
    <ligand>
        <name>ATP</name>
        <dbReference type="ChEBI" id="CHEBI:30616"/>
    </ligand>
</feature>
<dbReference type="InterPro" id="IPR011130">
    <property type="entry name" value="SecA_preprotein_X-link_dom"/>
</dbReference>
<dbReference type="InterPro" id="IPR044722">
    <property type="entry name" value="SecA_SF2_C"/>
</dbReference>
<evidence type="ECO:0000256" key="10">
    <source>
        <dbReference type="ARBA" id="ARBA00022840"/>
    </source>
</evidence>
<keyword evidence="14 15" id="KW-0472">Membrane</keyword>
<dbReference type="EMBL" id="UXHF01000017">
    <property type="protein sequence ID" value="VDC49364.1"/>
    <property type="molecule type" value="Genomic_DNA"/>
</dbReference>
<proteinExistence type="inferred from homology"/>
<dbReference type="PRINTS" id="PR00906">
    <property type="entry name" value="SECA"/>
</dbReference>
<dbReference type="GO" id="GO:0008564">
    <property type="term" value="F:protein-exporting ATPase activity"/>
    <property type="evidence" value="ECO:0007669"/>
    <property type="project" value="UniProtKB-EC"/>
</dbReference>
<keyword evidence="4 15" id="KW-1003">Cell membrane</keyword>
<keyword evidence="13 15" id="KW-0811">Translocation</keyword>
<keyword evidence="12 15" id="KW-1278">Translocase</keyword>
<dbReference type="HAMAP" id="MF_01382">
    <property type="entry name" value="SecA"/>
    <property type="match status" value="1"/>
</dbReference>
<dbReference type="GO" id="GO:0031522">
    <property type="term" value="C:cell envelope Sec protein transport complex"/>
    <property type="evidence" value="ECO:0007669"/>
    <property type="project" value="TreeGrafter"/>
</dbReference>
<accession>A0A7Z8Y280</accession>
<dbReference type="Gene3D" id="3.90.1440.10">
    <property type="entry name" value="SecA, preprotein cross-linking domain"/>
    <property type="match status" value="1"/>
</dbReference>
<evidence type="ECO:0000256" key="6">
    <source>
        <dbReference type="ARBA" id="ARBA00022519"/>
    </source>
</evidence>
<dbReference type="GO" id="GO:0005829">
    <property type="term" value="C:cytosol"/>
    <property type="evidence" value="ECO:0007669"/>
    <property type="project" value="TreeGrafter"/>
</dbReference>
<dbReference type="PROSITE" id="PS51196">
    <property type="entry name" value="SECA_MOTOR_DEAD"/>
    <property type="match status" value="1"/>
</dbReference>
<dbReference type="Pfam" id="PF21090">
    <property type="entry name" value="P-loop_SecA"/>
    <property type="match status" value="1"/>
</dbReference>
<dbReference type="Pfam" id="PF01043">
    <property type="entry name" value="SecA_PP_bind"/>
    <property type="match status" value="1"/>
</dbReference>
<feature type="domain" description="SecA family profile" evidence="18">
    <location>
        <begin position="2"/>
        <end position="659"/>
    </location>
</feature>
<dbReference type="RefSeq" id="WP_035310485.1">
    <property type="nucleotide sequence ID" value="NZ_UXHF01000017.1"/>
</dbReference>
<comment type="caution">
    <text evidence="19">The sequence shown here is derived from an EMBL/GenBank/DDBJ whole genome shotgun (WGS) entry which is preliminary data.</text>
</comment>
<feature type="binding site" evidence="15">
    <location>
        <begin position="104"/>
        <end position="108"/>
    </location>
    <ligand>
        <name>ATP</name>
        <dbReference type="ChEBI" id="CHEBI:30616"/>
    </ligand>
</feature>
<keyword evidence="6" id="KW-0997">Cell inner membrane</keyword>
<dbReference type="CDD" id="cd18803">
    <property type="entry name" value="SF2_C_secA"/>
    <property type="match status" value="1"/>
</dbReference>
<dbReference type="AlphaFoldDB" id="A0A7Z8Y280"/>
<dbReference type="GO" id="GO:0005886">
    <property type="term" value="C:plasma membrane"/>
    <property type="evidence" value="ECO:0007669"/>
    <property type="project" value="UniProtKB-SubCell"/>
</dbReference>
<dbReference type="GO" id="GO:0017038">
    <property type="term" value="P:protein import"/>
    <property type="evidence" value="ECO:0007669"/>
    <property type="project" value="InterPro"/>
</dbReference>
<dbReference type="SMART" id="SM00957">
    <property type="entry name" value="SecA_DEAD"/>
    <property type="match status" value="1"/>
</dbReference>
<keyword evidence="11 15" id="KW-0653">Protein transport</keyword>
<dbReference type="PROSITE" id="PS51192">
    <property type="entry name" value="HELICASE_ATP_BIND_1"/>
    <property type="match status" value="1"/>
</dbReference>
<gene>
    <name evidence="15 19" type="primary">secA</name>
    <name evidence="19" type="ORF">BREV_BREV_01171</name>
</gene>
<evidence type="ECO:0000256" key="14">
    <source>
        <dbReference type="ARBA" id="ARBA00023136"/>
    </source>
</evidence>
<dbReference type="InterPro" id="IPR027417">
    <property type="entry name" value="P-loop_NTPase"/>
</dbReference>
<evidence type="ECO:0000313" key="20">
    <source>
        <dbReference type="Proteomes" id="UP000289220"/>
    </source>
</evidence>
<evidence type="ECO:0000256" key="1">
    <source>
        <dbReference type="ARBA" id="ARBA00001947"/>
    </source>
</evidence>